<keyword evidence="5 8" id="KW-0479">Metal-binding</keyword>
<dbReference type="InterPro" id="IPR001131">
    <property type="entry name" value="Peptidase_M24B_aminopep-P_CS"/>
</dbReference>
<dbReference type="PANTHER" id="PTHR43226">
    <property type="entry name" value="XAA-PRO AMINOPEPTIDASE 3"/>
    <property type="match status" value="1"/>
</dbReference>
<dbReference type="EC" id="3.4.11.9" evidence="4"/>
<sequence>MQSSMVATTRVSSGSPTGYMAPGWAEEYRSRRARLLEKIGSGVAIFRSAPHAVMHNDVEYNYRQDSDFYYVTGFDEPAAVAVLAPNHEEHQFILFVRPKDRLAETWSGRRLGVEAAKEAIGADVVYPIEELTAKLPQYLQTGDRIFYSLGHDPHFDAQILDLWKQQRRSYFRKGRGPIALEDPIARLHQLRNIKSPLELAAMRQAADIAAEAHQRAMEIARPGVWEYEVQAELDRLCRSRGGWGPAYPAIVAAGENACILHYVENNCQLQDGDLLLIDAGCAYGYYNSDITRTFPVNGRFSPEQQTLYELVLAAQMAAIAAVKPGDPYSNVHDVALKVLVEGLLDLGLMVGSVEQIIEKELYRPFYPHRTSHWLGLDVHDVGVYTYGDDPCYLQPGQVLTVEPGLYIAPNIEPKQPGEEDDWPAQPEVPEQWRGIGIRIEDDVLVTEGGHDVLTAAVPKQVADLTWGNG</sequence>
<dbReference type="GO" id="GO:0004177">
    <property type="term" value="F:aminopeptidase activity"/>
    <property type="evidence" value="ECO:0007669"/>
    <property type="project" value="UniProtKB-KW"/>
</dbReference>
<dbReference type="Pfam" id="PF05195">
    <property type="entry name" value="AMP_N"/>
    <property type="match status" value="1"/>
</dbReference>
<gene>
    <name evidence="10" type="ORF">VPK24_13790</name>
</gene>
<feature type="domain" description="Aminopeptidase P N-terminal" evidence="9">
    <location>
        <begin position="25"/>
        <end position="156"/>
    </location>
</feature>
<evidence type="ECO:0000256" key="3">
    <source>
        <dbReference type="ARBA" id="ARBA00008766"/>
    </source>
</evidence>
<accession>A0ABW7CC42</accession>
<protein>
    <recommendedName>
        <fullName evidence="4">Xaa-Pro aminopeptidase</fullName>
        <ecNumber evidence="4">3.4.11.9</ecNumber>
    </recommendedName>
</protein>
<dbReference type="Gene3D" id="3.90.230.10">
    <property type="entry name" value="Creatinase/methionine aminopeptidase superfamily"/>
    <property type="match status" value="1"/>
</dbReference>
<dbReference type="PROSITE" id="PS00491">
    <property type="entry name" value="PROLINE_PEPTIDASE"/>
    <property type="match status" value="1"/>
</dbReference>
<evidence type="ECO:0000256" key="5">
    <source>
        <dbReference type="ARBA" id="ARBA00022723"/>
    </source>
</evidence>
<comment type="caution">
    <text evidence="10">The sequence shown here is derived from an EMBL/GenBank/DDBJ whole genome shotgun (WGS) entry which is preliminary data.</text>
</comment>
<dbReference type="InterPro" id="IPR036005">
    <property type="entry name" value="Creatinase/aminopeptidase-like"/>
</dbReference>
<dbReference type="CDD" id="cd01087">
    <property type="entry name" value="Prolidase"/>
    <property type="match status" value="1"/>
</dbReference>
<keyword evidence="11" id="KW-1185">Reference proteome</keyword>
<comment type="cofactor">
    <cofactor evidence="2">
        <name>Mn(2+)</name>
        <dbReference type="ChEBI" id="CHEBI:29035"/>
    </cofactor>
</comment>
<evidence type="ECO:0000256" key="8">
    <source>
        <dbReference type="RuleBase" id="RU000590"/>
    </source>
</evidence>
<keyword evidence="10" id="KW-0645">Protease</keyword>
<dbReference type="InterPro" id="IPR052433">
    <property type="entry name" value="X-Pro_dipept-like"/>
</dbReference>
<dbReference type="PANTHER" id="PTHR43226:SF4">
    <property type="entry name" value="XAA-PRO AMINOPEPTIDASE 3"/>
    <property type="match status" value="1"/>
</dbReference>
<dbReference type="InterPro" id="IPR000994">
    <property type="entry name" value="Pept_M24"/>
</dbReference>
<dbReference type="Proteomes" id="UP001604335">
    <property type="component" value="Unassembled WGS sequence"/>
</dbReference>
<evidence type="ECO:0000313" key="10">
    <source>
        <dbReference type="EMBL" id="MFG3818715.1"/>
    </source>
</evidence>
<comment type="similarity">
    <text evidence="3 8">Belongs to the peptidase M24B family.</text>
</comment>
<evidence type="ECO:0000256" key="4">
    <source>
        <dbReference type="ARBA" id="ARBA00012574"/>
    </source>
</evidence>
<evidence type="ECO:0000256" key="6">
    <source>
        <dbReference type="ARBA" id="ARBA00022801"/>
    </source>
</evidence>
<keyword evidence="6" id="KW-0378">Hydrolase</keyword>
<dbReference type="InterPro" id="IPR007865">
    <property type="entry name" value="Aminopep_P_N"/>
</dbReference>
<keyword evidence="10" id="KW-0031">Aminopeptidase</keyword>
<evidence type="ECO:0000313" key="11">
    <source>
        <dbReference type="Proteomes" id="UP001604335"/>
    </source>
</evidence>
<dbReference type="InterPro" id="IPR029149">
    <property type="entry name" value="Creatin/AminoP/Spt16_N"/>
</dbReference>
<keyword evidence="7" id="KW-0464">Manganese</keyword>
<dbReference type="SMART" id="SM01011">
    <property type="entry name" value="AMP_N"/>
    <property type="match status" value="1"/>
</dbReference>
<dbReference type="SUPFAM" id="SSF55920">
    <property type="entry name" value="Creatinase/aminopeptidase"/>
    <property type="match status" value="1"/>
</dbReference>
<comment type="catalytic activity">
    <reaction evidence="1">
        <text>Release of any N-terminal amino acid, including proline, that is linked to proline, even from a dipeptide or tripeptide.</text>
        <dbReference type="EC" id="3.4.11.9"/>
    </reaction>
</comment>
<proteinExistence type="inferred from homology"/>
<evidence type="ECO:0000259" key="9">
    <source>
        <dbReference type="SMART" id="SM01011"/>
    </source>
</evidence>
<dbReference type="SUPFAM" id="SSF53092">
    <property type="entry name" value="Creatinase/prolidase N-terminal domain"/>
    <property type="match status" value="1"/>
</dbReference>
<dbReference type="Pfam" id="PF00557">
    <property type="entry name" value="Peptidase_M24"/>
    <property type="match status" value="1"/>
</dbReference>
<evidence type="ECO:0000256" key="1">
    <source>
        <dbReference type="ARBA" id="ARBA00001424"/>
    </source>
</evidence>
<reference evidence="11" key="1">
    <citation type="journal article" date="2024" name="Algal Res.">
        <title>Biochemical, toxicological and genomic investigation of a high-biomass producing Limnothrix strain isolated from Italian shallow drinking water reservoir.</title>
        <authorList>
            <person name="Simonazzi M."/>
            <person name="Shishido T.K."/>
            <person name="Delbaje E."/>
            <person name="Wahlsten M."/>
            <person name="Fewer D.P."/>
            <person name="Sivonen K."/>
            <person name="Pezzolesi L."/>
            <person name="Pistocchi R."/>
        </authorList>
    </citation>
    <scope>NUCLEOTIDE SEQUENCE [LARGE SCALE GENOMIC DNA]</scope>
    <source>
        <strain evidence="11">LRLZ20PSL1</strain>
    </source>
</reference>
<name>A0ABW7CC42_9CYAN</name>
<dbReference type="EMBL" id="JAZAQF010000079">
    <property type="protein sequence ID" value="MFG3818715.1"/>
    <property type="molecule type" value="Genomic_DNA"/>
</dbReference>
<dbReference type="Gene3D" id="3.40.350.10">
    <property type="entry name" value="Creatinase/prolidase N-terminal domain"/>
    <property type="match status" value="1"/>
</dbReference>
<evidence type="ECO:0000256" key="2">
    <source>
        <dbReference type="ARBA" id="ARBA00001936"/>
    </source>
</evidence>
<evidence type="ECO:0000256" key="7">
    <source>
        <dbReference type="ARBA" id="ARBA00023211"/>
    </source>
</evidence>
<organism evidence="10 11">
    <name type="scientific">Limnothrix redekei LRLZ20PSL1</name>
    <dbReference type="NCBI Taxonomy" id="3112953"/>
    <lineage>
        <taxon>Bacteria</taxon>
        <taxon>Bacillati</taxon>
        <taxon>Cyanobacteriota</taxon>
        <taxon>Cyanophyceae</taxon>
        <taxon>Pseudanabaenales</taxon>
        <taxon>Pseudanabaenaceae</taxon>
        <taxon>Limnothrix</taxon>
    </lineage>
</organism>